<evidence type="ECO:0000256" key="7">
    <source>
        <dbReference type="PIRSR" id="PIRSR600223-1"/>
    </source>
</evidence>
<evidence type="ECO:0000256" key="4">
    <source>
        <dbReference type="ARBA" id="ARBA00023128"/>
    </source>
</evidence>
<dbReference type="AlphaFoldDB" id="A0A8H7T6G6"/>
<feature type="active site" evidence="7">
    <location>
        <position position="91"/>
    </location>
</feature>
<sequence>MPAILTNLKTRFAGHPIRLLSTTIKTIFIAHVFVSYGFSLVPTSGASMLPTLEVLGDIVLIDKRYRRGRGVVVGDVVSFDSVVQPGERVIKRVVGLEGDCVVRDTPGVGEGMVMVPEGHCWVVGDNLPYSRDSRHFGPMPMALIKGKVVAKVFPWRERKWIENGLEAVQ</sequence>
<dbReference type="InterPro" id="IPR036286">
    <property type="entry name" value="LexA/Signal_pep-like_sf"/>
</dbReference>
<comment type="caution">
    <text evidence="9">The sequence shown here is derived from an EMBL/GenBank/DDBJ whole genome shotgun (WGS) entry which is preliminary data.</text>
</comment>
<dbReference type="GO" id="GO:0004252">
    <property type="term" value="F:serine-type endopeptidase activity"/>
    <property type="evidence" value="ECO:0007669"/>
    <property type="project" value="InterPro"/>
</dbReference>
<evidence type="ECO:0000256" key="6">
    <source>
        <dbReference type="ARBA" id="ARBA00038445"/>
    </source>
</evidence>
<dbReference type="SUPFAM" id="SSF51306">
    <property type="entry name" value="LexA/Signal peptidase"/>
    <property type="match status" value="1"/>
</dbReference>
<dbReference type="OrthoDB" id="308440at2759"/>
<dbReference type="InterPro" id="IPR000223">
    <property type="entry name" value="Pept_S26A_signal_pept_1"/>
</dbReference>
<dbReference type="EMBL" id="JAFJYH010000327">
    <property type="protein sequence ID" value="KAG4413228.1"/>
    <property type="molecule type" value="Genomic_DNA"/>
</dbReference>
<protein>
    <recommendedName>
        <fullName evidence="8">Peptidase S26 domain-containing protein</fullName>
    </recommendedName>
</protein>
<evidence type="ECO:0000256" key="5">
    <source>
        <dbReference type="ARBA" id="ARBA00023136"/>
    </source>
</evidence>
<keyword evidence="2" id="KW-0999">Mitochondrion inner membrane</keyword>
<evidence type="ECO:0000256" key="1">
    <source>
        <dbReference type="ARBA" id="ARBA00004273"/>
    </source>
</evidence>
<dbReference type="CDD" id="cd06530">
    <property type="entry name" value="S26_SPase_I"/>
    <property type="match status" value="1"/>
</dbReference>
<comment type="subcellular location">
    <subcellularLocation>
        <location evidence="1">Mitochondrion inner membrane</location>
    </subcellularLocation>
</comment>
<reference evidence="9" key="1">
    <citation type="submission" date="2021-02" db="EMBL/GenBank/DDBJ databases">
        <title>Genome sequence Cadophora malorum strain M34.</title>
        <authorList>
            <person name="Stefanovic E."/>
            <person name="Vu D."/>
            <person name="Scully C."/>
            <person name="Dijksterhuis J."/>
            <person name="Roader J."/>
            <person name="Houbraken J."/>
        </authorList>
    </citation>
    <scope>NUCLEOTIDE SEQUENCE</scope>
    <source>
        <strain evidence="9">M34</strain>
    </source>
</reference>
<feature type="domain" description="Peptidase S26" evidence="8">
    <location>
        <begin position="113"/>
        <end position="152"/>
    </location>
</feature>
<gene>
    <name evidence="9" type="ORF">IFR04_013653</name>
</gene>
<dbReference type="PANTHER" id="PTHR12383">
    <property type="entry name" value="PROTEASE FAMILY S26 MITOCHONDRIAL INNER MEMBRANE PROTEASE-RELATED"/>
    <property type="match status" value="1"/>
</dbReference>
<dbReference type="GO" id="GO:0006627">
    <property type="term" value="P:protein processing involved in protein targeting to mitochondrion"/>
    <property type="evidence" value="ECO:0007669"/>
    <property type="project" value="TreeGrafter"/>
</dbReference>
<feature type="domain" description="Peptidase S26" evidence="8">
    <location>
        <begin position="19"/>
        <end position="103"/>
    </location>
</feature>
<keyword evidence="4" id="KW-0496">Mitochondrion</keyword>
<dbReference type="GO" id="GO:0006465">
    <property type="term" value="P:signal peptide processing"/>
    <property type="evidence" value="ECO:0007669"/>
    <property type="project" value="InterPro"/>
</dbReference>
<dbReference type="GO" id="GO:0042720">
    <property type="term" value="C:mitochondrial inner membrane peptidase complex"/>
    <property type="evidence" value="ECO:0007669"/>
    <property type="project" value="TreeGrafter"/>
</dbReference>
<evidence type="ECO:0000256" key="2">
    <source>
        <dbReference type="ARBA" id="ARBA00022792"/>
    </source>
</evidence>
<dbReference type="InterPro" id="IPR052064">
    <property type="entry name" value="Mito_IMP1_subunit"/>
</dbReference>
<dbReference type="InterPro" id="IPR019533">
    <property type="entry name" value="Peptidase_S26"/>
</dbReference>
<accession>A0A8H7T6G6</accession>
<keyword evidence="10" id="KW-1185">Reference proteome</keyword>
<feature type="active site" evidence="7">
    <location>
        <position position="47"/>
    </location>
</feature>
<evidence type="ECO:0000259" key="8">
    <source>
        <dbReference type="Pfam" id="PF10502"/>
    </source>
</evidence>
<dbReference type="Gene3D" id="2.10.109.10">
    <property type="entry name" value="Umud Fragment, subunit A"/>
    <property type="match status" value="1"/>
</dbReference>
<keyword evidence="5" id="KW-0472">Membrane</keyword>
<keyword evidence="3" id="KW-0378">Hydrolase</keyword>
<dbReference type="PRINTS" id="PR00727">
    <property type="entry name" value="LEADERPTASE"/>
</dbReference>
<dbReference type="PANTHER" id="PTHR12383:SF16">
    <property type="entry name" value="MITOCHONDRIAL INNER MEMBRANE PROTEASE SUBUNIT 1"/>
    <property type="match status" value="1"/>
</dbReference>
<evidence type="ECO:0000313" key="10">
    <source>
        <dbReference type="Proteomes" id="UP000664132"/>
    </source>
</evidence>
<organism evidence="9 10">
    <name type="scientific">Cadophora malorum</name>
    <dbReference type="NCBI Taxonomy" id="108018"/>
    <lineage>
        <taxon>Eukaryota</taxon>
        <taxon>Fungi</taxon>
        <taxon>Dikarya</taxon>
        <taxon>Ascomycota</taxon>
        <taxon>Pezizomycotina</taxon>
        <taxon>Leotiomycetes</taxon>
        <taxon>Helotiales</taxon>
        <taxon>Ploettnerulaceae</taxon>
        <taxon>Cadophora</taxon>
    </lineage>
</organism>
<evidence type="ECO:0000313" key="9">
    <source>
        <dbReference type="EMBL" id="KAG4413228.1"/>
    </source>
</evidence>
<evidence type="ECO:0000256" key="3">
    <source>
        <dbReference type="ARBA" id="ARBA00022801"/>
    </source>
</evidence>
<name>A0A8H7T6G6_9HELO</name>
<dbReference type="Proteomes" id="UP000664132">
    <property type="component" value="Unassembled WGS sequence"/>
</dbReference>
<comment type="similarity">
    <text evidence="6">Belongs to the peptidase S26 family. IMP1 subfamily.</text>
</comment>
<dbReference type="Pfam" id="PF10502">
    <property type="entry name" value="Peptidase_S26"/>
    <property type="match status" value="2"/>
</dbReference>
<proteinExistence type="inferred from homology"/>